<evidence type="ECO:0000256" key="5">
    <source>
        <dbReference type="ARBA" id="ARBA00023002"/>
    </source>
</evidence>
<dbReference type="FunFam" id="3.40.30.10:FF:000049">
    <property type="entry name" value="Glutathione peroxidase"/>
    <property type="match status" value="1"/>
</dbReference>
<keyword evidence="8" id="KW-0732">Signal</keyword>
<evidence type="ECO:0000256" key="3">
    <source>
        <dbReference type="ARBA" id="ARBA00012310"/>
    </source>
</evidence>
<feature type="active site" evidence="6">
    <location>
        <position position="58"/>
    </location>
</feature>
<dbReference type="GO" id="GO:0004602">
    <property type="term" value="F:glutathione peroxidase activity"/>
    <property type="evidence" value="ECO:0007669"/>
    <property type="project" value="UniProtKB-EC"/>
</dbReference>
<evidence type="ECO:0000256" key="2">
    <source>
        <dbReference type="ARBA" id="ARBA00006926"/>
    </source>
</evidence>
<dbReference type="InterPro" id="IPR029760">
    <property type="entry name" value="GPX_CS"/>
</dbReference>
<evidence type="ECO:0000256" key="1">
    <source>
        <dbReference type="ARBA" id="ARBA00000217"/>
    </source>
</evidence>
<dbReference type="FunCoup" id="H2YSH1">
    <property type="interactions" value="16"/>
</dbReference>
<evidence type="ECO:0000256" key="7">
    <source>
        <dbReference type="RuleBase" id="RU000499"/>
    </source>
</evidence>
<evidence type="ECO:0000256" key="8">
    <source>
        <dbReference type="SAM" id="SignalP"/>
    </source>
</evidence>
<feature type="signal peptide" evidence="8">
    <location>
        <begin position="1"/>
        <end position="19"/>
    </location>
</feature>
<dbReference type="PROSITE" id="PS51355">
    <property type="entry name" value="GLUTATHIONE_PEROXID_3"/>
    <property type="match status" value="1"/>
</dbReference>
<dbReference type="GO" id="GO:0070013">
    <property type="term" value="C:intracellular organelle lumen"/>
    <property type="evidence" value="ECO:0007669"/>
    <property type="project" value="UniProtKB-ARBA"/>
</dbReference>
<dbReference type="GO" id="GO:0033554">
    <property type="term" value="P:cellular response to stress"/>
    <property type="evidence" value="ECO:0007669"/>
    <property type="project" value="UniProtKB-ARBA"/>
</dbReference>
<dbReference type="InterPro" id="IPR029759">
    <property type="entry name" value="GPX_AS"/>
</dbReference>
<proteinExistence type="inferred from homology"/>
<reference evidence="9" key="3">
    <citation type="submission" date="2025-09" db="UniProtKB">
        <authorList>
            <consortium name="Ensembl"/>
        </authorList>
    </citation>
    <scope>IDENTIFICATION</scope>
</reference>
<dbReference type="Ensembl" id="ENSCSAVT00000008389.1">
    <property type="protein sequence ID" value="ENSCSAVP00000008281.1"/>
    <property type="gene ID" value="ENSCSAVG00000004929.1"/>
</dbReference>
<dbReference type="InParanoid" id="H2YSH1"/>
<dbReference type="GO" id="GO:0006979">
    <property type="term" value="P:response to oxidative stress"/>
    <property type="evidence" value="ECO:0007669"/>
    <property type="project" value="InterPro"/>
</dbReference>
<evidence type="ECO:0000256" key="4">
    <source>
        <dbReference type="ARBA" id="ARBA00022559"/>
    </source>
</evidence>
<dbReference type="Pfam" id="PF00255">
    <property type="entry name" value="GSHPx"/>
    <property type="match status" value="1"/>
</dbReference>
<dbReference type="OMA" id="FTDQHYQ"/>
<keyword evidence="5 7" id="KW-0560">Oxidoreductase</keyword>
<dbReference type="PROSITE" id="PS00763">
    <property type="entry name" value="GLUTATHIONE_PEROXID_2"/>
    <property type="match status" value="1"/>
</dbReference>
<dbReference type="Proteomes" id="UP000007875">
    <property type="component" value="Unassembled WGS sequence"/>
</dbReference>
<dbReference type="SUPFAM" id="SSF52833">
    <property type="entry name" value="Thioredoxin-like"/>
    <property type="match status" value="1"/>
</dbReference>
<dbReference type="PANTHER" id="PTHR11592:SF78">
    <property type="entry name" value="GLUTATHIONE PEROXIDASE"/>
    <property type="match status" value="1"/>
</dbReference>
<organism evidence="9 10">
    <name type="scientific">Ciona savignyi</name>
    <name type="common">Pacific transparent sea squirt</name>
    <dbReference type="NCBI Taxonomy" id="51511"/>
    <lineage>
        <taxon>Eukaryota</taxon>
        <taxon>Metazoa</taxon>
        <taxon>Chordata</taxon>
        <taxon>Tunicata</taxon>
        <taxon>Ascidiacea</taxon>
        <taxon>Phlebobranchia</taxon>
        <taxon>Cionidae</taxon>
        <taxon>Ciona</taxon>
    </lineage>
</organism>
<comment type="similarity">
    <text evidence="2 7">Belongs to the glutathione peroxidase family.</text>
</comment>
<protein>
    <recommendedName>
        <fullName evidence="3 7">Glutathione peroxidase</fullName>
    </recommendedName>
</protein>
<dbReference type="GO" id="GO:0005783">
    <property type="term" value="C:endoplasmic reticulum"/>
    <property type="evidence" value="ECO:0007669"/>
    <property type="project" value="UniProtKB-ARBA"/>
</dbReference>
<dbReference type="PRINTS" id="PR01011">
    <property type="entry name" value="GLUTPROXDASE"/>
</dbReference>
<dbReference type="Gene3D" id="3.40.30.10">
    <property type="entry name" value="Glutaredoxin"/>
    <property type="match status" value="1"/>
</dbReference>
<accession>H2YSH1</accession>
<name>H2YSH1_CIOSA</name>
<evidence type="ECO:0000256" key="6">
    <source>
        <dbReference type="PIRSR" id="PIRSR000303-1"/>
    </source>
</evidence>
<dbReference type="GeneTree" id="ENSGT00940000174213"/>
<sequence length="189" mass="21429">MIGKLFVLLVVCLLQGTNASNKQHGFYDYDVKTFDGETVSLKQYAGKISLVVNVASECGYTDEHYKELTALHNELTAKNEPFTVLAFPCNQFGEQEPHDDTEIQQFAKDFYKASFPIFAKIDVRERDAHPAYQFLRMSSGVEPTWNFWKYLLDGSGNLINAWGPATQVGKIKDDVLKAIKDLKNKHTEL</sequence>
<evidence type="ECO:0000313" key="9">
    <source>
        <dbReference type="Ensembl" id="ENSCSAVP00000008281.1"/>
    </source>
</evidence>
<dbReference type="PIRSF" id="PIRSF000303">
    <property type="entry name" value="Glutathion_perox"/>
    <property type="match status" value="1"/>
</dbReference>
<dbReference type="PANTHER" id="PTHR11592">
    <property type="entry name" value="GLUTATHIONE PEROXIDASE"/>
    <property type="match status" value="1"/>
</dbReference>
<dbReference type="PROSITE" id="PS00460">
    <property type="entry name" value="GLUTATHIONE_PEROXID_1"/>
    <property type="match status" value="1"/>
</dbReference>
<dbReference type="STRING" id="51511.ENSCSAVP00000008281"/>
<dbReference type="CDD" id="cd00340">
    <property type="entry name" value="GSH_Peroxidase"/>
    <property type="match status" value="1"/>
</dbReference>
<keyword evidence="10" id="KW-1185">Reference proteome</keyword>
<dbReference type="HOGENOM" id="CLU_029507_0_1_1"/>
<keyword evidence="4 7" id="KW-0575">Peroxidase</keyword>
<reference evidence="9" key="2">
    <citation type="submission" date="2025-08" db="UniProtKB">
        <authorList>
            <consortium name="Ensembl"/>
        </authorList>
    </citation>
    <scope>IDENTIFICATION</scope>
</reference>
<dbReference type="AlphaFoldDB" id="H2YSH1"/>
<comment type="catalytic activity">
    <reaction evidence="1">
        <text>2 glutathione + H2O2 = glutathione disulfide + 2 H2O</text>
        <dbReference type="Rhea" id="RHEA:16833"/>
        <dbReference type="ChEBI" id="CHEBI:15377"/>
        <dbReference type="ChEBI" id="CHEBI:16240"/>
        <dbReference type="ChEBI" id="CHEBI:57925"/>
        <dbReference type="ChEBI" id="CHEBI:58297"/>
        <dbReference type="EC" id="1.11.1.9"/>
    </reaction>
</comment>
<reference evidence="10" key="1">
    <citation type="submission" date="2003-08" db="EMBL/GenBank/DDBJ databases">
        <authorList>
            <person name="Birren B."/>
            <person name="Nusbaum C."/>
            <person name="Abebe A."/>
            <person name="Abouelleil A."/>
            <person name="Adekoya E."/>
            <person name="Ait-zahra M."/>
            <person name="Allen N."/>
            <person name="Allen T."/>
            <person name="An P."/>
            <person name="Anderson M."/>
            <person name="Anderson S."/>
            <person name="Arachchi H."/>
            <person name="Armbruster J."/>
            <person name="Bachantsang P."/>
            <person name="Baldwin J."/>
            <person name="Barry A."/>
            <person name="Bayul T."/>
            <person name="Blitshsteyn B."/>
            <person name="Bloom T."/>
            <person name="Blye J."/>
            <person name="Boguslavskiy L."/>
            <person name="Borowsky M."/>
            <person name="Boukhgalter B."/>
            <person name="Brunache A."/>
            <person name="Butler J."/>
            <person name="Calixte N."/>
            <person name="Calvo S."/>
            <person name="Camarata J."/>
            <person name="Campo K."/>
            <person name="Chang J."/>
            <person name="Cheshatsang Y."/>
            <person name="Citroen M."/>
            <person name="Collymore A."/>
            <person name="Considine T."/>
            <person name="Cook A."/>
            <person name="Cooke P."/>
            <person name="Corum B."/>
            <person name="Cuomo C."/>
            <person name="David R."/>
            <person name="Dawoe T."/>
            <person name="Degray S."/>
            <person name="Dodge S."/>
            <person name="Dooley K."/>
            <person name="Dorje P."/>
            <person name="Dorjee K."/>
            <person name="Dorris L."/>
            <person name="Duffey N."/>
            <person name="Dupes A."/>
            <person name="Elkins T."/>
            <person name="Engels R."/>
            <person name="Erickson J."/>
            <person name="Farina A."/>
            <person name="Faro S."/>
            <person name="Ferreira P."/>
            <person name="Fischer H."/>
            <person name="Fitzgerald M."/>
            <person name="Foley K."/>
            <person name="Gage D."/>
            <person name="Galagan J."/>
            <person name="Gearin G."/>
            <person name="Gnerre S."/>
            <person name="Gnirke A."/>
            <person name="Goyette A."/>
            <person name="Graham J."/>
            <person name="Grandbois E."/>
            <person name="Gyaltsen K."/>
            <person name="Hafez N."/>
            <person name="Hagopian D."/>
            <person name="Hagos B."/>
            <person name="Hall J."/>
            <person name="Hatcher B."/>
            <person name="Heller A."/>
            <person name="Higgins H."/>
            <person name="Honan T."/>
            <person name="Horn A."/>
            <person name="Houde N."/>
            <person name="Hughes L."/>
            <person name="Hulme W."/>
            <person name="Husby E."/>
            <person name="Iliev I."/>
            <person name="Jaffe D."/>
            <person name="Jones C."/>
            <person name="Kamal M."/>
            <person name="Kamat A."/>
            <person name="Kamvysselis M."/>
            <person name="Karlsson E."/>
            <person name="Kells C."/>
            <person name="Kieu A."/>
            <person name="Kisner P."/>
            <person name="Kodira C."/>
            <person name="Kulbokas E."/>
            <person name="Labutti K."/>
            <person name="Lama D."/>
            <person name="Landers T."/>
            <person name="Leger J."/>
            <person name="Levine S."/>
            <person name="Lewis D."/>
            <person name="Lewis T."/>
            <person name="Lindblad-toh K."/>
            <person name="Liu X."/>
            <person name="Lokyitsang T."/>
            <person name="Lokyitsang Y."/>
            <person name="Lucien O."/>
            <person name="Lui A."/>
            <person name="Ma L.J."/>
            <person name="Mabbitt R."/>
            <person name="Macdonald J."/>
            <person name="Maclean C."/>
            <person name="Major J."/>
            <person name="Manning J."/>
            <person name="Marabella R."/>
            <person name="Maru K."/>
            <person name="Matthews C."/>
            <person name="Mauceli E."/>
            <person name="Mccarthy M."/>
            <person name="Mcdonough S."/>
            <person name="Mcghee T."/>
            <person name="Meldrim J."/>
            <person name="Meneus L."/>
            <person name="Mesirov J."/>
            <person name="Mihalev A."/>
            <person name="Mihova T."/>
            <person name="Mikkelsen T."/>
            <person name="Mlenga V."/>
            <person name="Moru K."/>
            <person name="Mozes J."/>
            <person name="Mulrain L."/>
            <person name="Munson G."/>
            <person name="Naylor J."/>
            <person name="Newes C."/>
            <person name="Nguyen C."/>
            <person name="Nguyen N."/>
            <person name="Nguyen T."/>
            <person name="Nicol R."/>
            <person name="Nielsen C."/>
            <person name="Nizzari M."/>
            <person name="Norbu C."/>
            <person name="Norbu N."/>
            <person name="O'donnell P."/>
            <person name="Okoawo O."/>
            <person name="O'leary S."/>
            <person name="Omotosho B."/>
            <person name="O'neill K."/>
            <person name="Osman S."/>
            <person name="Parker S."/>
            <person name="Perrin D."/>
            <person name="Phunkhang P."/>
            <person name="Piqani B."/>
            <person name="Purcell S."/>
            <person name="Rachupka T."/>
            <person name="Ramasamy U."/>
            <person name="Rameau R."/>
            <person name="Ray V."/>
            <person name="Raymond C."/>
            <person name="Retta R."/>
            <person name="Richardson S."/>
            <person name="Rise C."/>
            <person name="Rodriguez J."/>
            <person name="Rogers J."/>
            <person name="Rogov P."/>
            <person name="Rutman M."/>
            <person name="Schupbach R."/>
            <person name="Seaman C."/>
            <person name="Settipalli S."/>
            <person name="Sharpe T."/>
            <person name="Sheridan J."/>
            <person name="Sherpa N."/>
            <person name="Shi J."/>
            <person name="Smirnov S."/>
            <person name="Smith C."/>
            <person name="Sougnez C."/>
            <person name="Spencer B."/>
            <person name="Stalker J."/>
            <person name="Stange-thomann N."/>
            <person name="Stavropoulos S."/>
            <person name="Stetson K."/>
            <person name="Stone C."/>
            <person name="Stone S."/>
            <person name="Stubbs M."/>
            <person name="Talamas J."/>
            <person name="Tchuinga P."/>
            <person name="Tenzing P."/>
            <person name="Tesfaye S."/>
            <person name="Theodore J."/>
            <person name="Thoulutsang Y."/>
            <person name="Topham K."/>
            <person name="Towey S."/>
            <person name="Tsamla T."/>
            <person name="Tsomo N."/>
            <person name="Vallee D."/>
            <person name="Vassiliev H."/>
            <person name="Venkataraman V."/>
            <person name="Vinson J."/>
            <person name="Vo A."/>
            <person name="Wade C."/>
            <person name="Wang S."/>
            <person name="Wangchuk T."/>
            <person name="Wangdi T."/>
            <person name="Whittaker C."/>
            <person name="Wilkinson J."/>
            <person name="Wu Y."/>
            <person name="Wyman D."/>
            <person name="Yadav S."/>
            <person name="Yang S."/>
            <person name="Yang X."/>
            <person name="Yeager S."/>
            <person name="Yee E."/>
            <person name="Young G."/>
            <person name="Zainoun J."/>
            <person name="Zembeck L."/>
            <person name="Zimmer A."/>
            <person name="Zody M."/>
            <person name="Lander E."/>
        </authorList>
    </citation>
    <scope>NUCLEOTIDE SEQUENCE [LARGE SCALE GENOMIC DNA]</scope>
</reference>
<dbReference type="InterPro" id="IPR000889">
    <property type="entry name" value="Glutathione_peroxidase"/>
</dbReference>
<dbReference type="InterPro" id="IPR036249">
    <property type="entry name" value="Thioredoxin-like_sf"/>
</dbReference>
<dbReference type="eggNOG" id="KOG1651">
    <property type="taxonomic scope" value="Eukaryota"/>
</dbReference>
<evidence type="ECO:0000313" key="10">
    <source>
        <dbReference type="Proteomes" id="UP000007875"/>
    </source>
</evidence>
<feature type="chain" id="PRO_5003578279" description="Glutathione peroxidase" evidence="8">
    <location>
        <begin position="20"/>
        <end position="189"/>
    </location>
</feature>